<keyword evidence="3" id="KW-0732">Signal</keyword>
<dbReference type="EMBL" id="LT629695">
    <property type="protein sequence ID" value="SDH30951.1"/>
    <property type="molecule type" value="Genomic_DNA"/>
</dbReference>
<sequence>MLLLTALLSALLVTFSAAPAQAHDARPTPSCTGLNVNAWAYNGNAQNRVVVTIDGEQVASSTFGQSYNRDFSWSTTEDHTYRVQIFQGDGTQFNKSFTGTWTACEEPPATETGVTTEPTFQDVCGPEFDLAVPADTEAYRFTVADSTQGGQGDVVVTATLDDGFVWTGGSTEPRTWTFHATNEPCDVAVDVPAQPTLQDVCGPDYGEPTLPASEAYTWSVDDSALEDGAGTVTITATLDDGFVWTGGGTQPQSWTYDVTNEPCDVPTAVEGTPTVLEQCGPGYEVQLPVVTDADGYAFSVDESGVTAGQGTVVVTATLADGFTWQDGSTEPRTWSFDVTDEPCVTEDIPVPTATEICGPDGDAPYTIPADGEHYRYVVTDPGTYTDGERVVEVVVEFDEGYVAPETDETSWTFTFYDEPCDTPVAGLASADVTVTGATCWAPGTATPGETERASWTVSDVPAAGGTATFVAVAEEGAAFQAGLPGVSDDLTTRTFTLDVPAAGGELCTIAPPPVQPPTEITPPTTPQSAPPTLPRTGFDISSILAMGALLALAGATLVVRRVRSEA</sequence>
<keyword evidence="2" id="KW-0812">Transmembrane</keyword>
<feature type="chain" id="PRO_5009243052" evidence="3">
    <location>
        <begin position="23"/>
        <end position="566"/>
    </location>
</feature>
<accession>A0A1G8BCX0</accession>
<feature type="transmembrane region" description="Helical" evidence="2">
    <location>
        <begin position="540"/>
        <end position="559"/>
    </location>
</feature>
<protein>
    <submittedName>
        <fullName evidence="4">LPXTG-motif cell wall anchor domain-containing protein</fullName>
    </submittedName>
</protein>
<dbReference type="STRING" id="399736.SAMN04489720_0904"/>
<evidence type="ECO:0000256" key="2">
    <source>
        <dbReference type="SAM" id="Phobius"/>
    </source>
</evidence>
<evidence type="ECO:0000313" key="5">
    <source>
        <dbReference type="Proteomes" id="UP000198822"/>
    </source>
</evidence>
<dbReference type="Proteomes" id="UP000198822">
    <property type="component" value="Chromosome I"/>
</dbReference>
<organism evidence="4 5">
    <name type="scientific">Agrococcus jejuensis</name>
    <dbReference type="NCBI Taxonomy" id="399736"/>
    <lineage>
        <taxon>Bacteria</taxon>
        <taxon>Bacillati</taxon>
        <taxon>Actinomycetota</taxon>
        <taxon>Actinomycetes</taxon>
        <taxon>Micrococcales</taxon>
        <taxon>Microbacteriaceae</taxon>
        <taxon>Agrococcus</taxon>
    </lineage>
</organism>
<dbReference type="RefSeq" id="WP_157674668.1">
    <property type="nucleotide sequence ID" value="NZ_LT629695.1"/>
</dbReference>
<keyword evidence="2" id="KW-1133">Transmembrane helix</keyword>
<evidence type="ECO:0000256" key="1">
    <source>
        <dbReference type="SAM" id="MobiDB-lite"/>
    </source>
</evidence>
<feature type="signal peptide" evidence="3">
    <location>
        <begin position="1"/>
        <end position="22"/>
    </location>
</feature>
<gene>
    <name evidence="4" type="ORF">SAMN04489720_0904</name>
</gene>
<evidence type="ECO:0000313" key="4">
    <source>
        <dbReference type="EMBL" id="SDH30951.1"/>
    </source>
</evidence>
<evidence type="ECO:0000256" key="3">
    <source>
        <dbReference type="SAM" id="SignalP"/>
    </source>
</evidence>
<proteinExistence type="predicted"/>
<dbReference type="NCBIfam" id="TIGR01167">
    <property type="entry name" value="LPXTG_anchor"/>
    <property type="match status" value="1"/>
</dbReference>
<dbReference type="AlphaFoldDB" id="A0A1G8BCX0"/>
<keyword evidence="2" id="KW-0472">Membrane</keyword>
<keyword evidence="5" id="KW-1185">Reference proteome</keyword>
<reference evidence="5" key="1">
    <citation type="submission" date="2016-10" db="EMBL/GenBank/DDBJ databases">
        <authorList>
            <person name="Varghese N."/>
            <person name="Submissions S."/>
        </authorList>
    </citation>
    <scope>NUCLEOTIDE SEQUENCE [LARGE SCALE GENOMIC DNA]</scope>
    <source>
        <strain evidence="5">DSM 22002</strain>
    </source>
</reference>
<feature type="region of interest" description="Disordered" evidence="1">
    <location>
        <begin position="515"/>
        <end position="534"/>
    </location>
</feature>
<feature type="compositionally biased region" description="Pro residues" evidence="1">
    <location>
        <begin position="515"/>
        <end position="533"/>
    </location>
</feature>
<name>A0A1G8BCX0_9MICO</name>
<dbReference type="OrthoDB" id="3783029at2"/>